<dbReference type="Gene3D" id="2.40.50.40">
    <property type="match status" value="1"/>
</dbReference>
<dbReference type="InterPro" id="IPR016197">
    <property type="entry name" value="Chromo-like_dom_sf"/>
</dbReference>
<evidence type="ECO:0000313" key="3">
    <source>
        <dbReference type="Proteomes" id="UP000198211"/>
    </source>
</evidence>
<dbReference type="PROSITE" id="PS50013">
    <property type="entry name" value="CHROMO_2"/>
    <property type="match status" value="1"/>
</dbReference>
<protein>
    <recommendedName>
        <fullName evidence="1">Chromo domain-containing protein</fullName>
    </recommendedName>
</protein>
<reference evidence="3" key="1">
    <citation type="submission" date="2017-03" db="EMBL/GenBank/DDBJ databases">
        <title>Phytopthora megakarya and P. palmivora, two closely related causual agents of cacao black pod achieved similar genome size and gene model numbers by different mechanisms.</title>
        <authorList>
            <person name="Ali S."/>
            <person name="Shao J."/>
            <person name="Larry D.J."/>
            <person name="Kronmiller B."/>
            <person name="Shen D."/>
            <person name="Strem M.D."/>
            <person name="Melnick R.L."/>
            <person name="Guiltinan M.J."/>
            <person name="Tyler B.M."/>
            <person name="Meinhardt L.W."/>
            <person name="Bailey B.A."/>
        </authorList>
    </citation>
    <scope>NUCLEOTIDE SEQUENCE [LARGE SCALE GENOMIC DNA]</scope>
    <source>
        <strain evidence="3">zdho120</strain>
    </source>
</reference>
<evidence type="ECO:0000313" key="2">
    <source>
        <dbReference type="EMBL" id="OWZ05484.1"/>
    </source>
</evidence>
<keyword evidence="3" id="KW-1185">Reference proteome</keyword>
<sequence length="111" mass="12797">MVEKFGDRPSARLAQDVNEATRVEFDEELLQEVAGNQTMSRMNLKSRRYWMAGPFCPLPQNDPEFKVKWVGCDGPTWEPASNLSCGGLLLDYLREKRRDRRLHIVQVAVDD</sequence>
<dbReference type="InterPro" id="IPR000953">
    <property type="entry name" value="Chromo/chromo_shadow_dom"/>
</dbReference>
<feature type="domain" description="Chromo" evidence="1">
    <location>
        <begin position="24"/>
        <end position="96"/>
    </location>
</feature>
<proteinExistence type="predicted"/>
<accession>A0A225VK64</accession>
<dbReference type="Proteomes" id="UP000198211">
    <property type="component" value="Unassembled WGS sequence"/>
</dbReference>
<dbReference type="CDD" id="cd00024">
    <property type="entry name" value="CD_CSD"/>
    <property type="match status" value="1"/>
</dbReference>
<dbReference type="EMBL" id="NBNE01004408">
    <property type="protein sequence ID" value="OWZ05484.1"/>
    <property type="molecule type" value="Genomic_DNA"/>
</dbReference>
<organism evidence="2 3">
    <name type="scientific">Phytophthora megakarya</name>
    <dbReference type="NCBI Taxonomy" id="4795"/>
    <lineage>
        <taxon>Eukaryota</taxon>
        <taxon>Sar</taxon>
        <taxon>Stramenopiles</taxon>
        <taxon>Oomycota</taxon>
        <taxon>Peronosporomycetes</taxon>
        <taxon>Peronosporales</taxon>
        <taxon>Peronosporaceae</taxon>
        <taxon>Phytophthora</taxon>
    </lineage>
</organism>
<name>A0A225VK64_9STRA</name>
<dbReference type="OrthoDB" id="433924at2759"/>
<gene>
    <name evidence="2" type="ORF">PHMEG_00022424</name>
</gene>
<comment type="caution">
    <text evidence="2">The sequence shown here is derived from an EMBL/GenBank/DDBJ whole genome shotgun (WGS) entry which is preliminary data.</text>
</comment>
<evidence type="ECO:0000259" key="1">
    <source>
        <dbReference type="PROSITE" id="PS50013"/>
    </source>
</evidence>
<dbReference type="AlphaFoldDB" id="A0A225VK64"/>
<dbReference type="SUPFAM" id="SSF54160">
    <property type="entry name" value="Chromo domain-like"/>
    <property type="match status" value="1"/>
</dbReference>